<dbReference type="EMBL" id="MNCJ02000332">
    <property type="protein sequence ID" value="KAF5755440.1"/>
    <property type="molecule type" value="Genomic_DNA"/>
</dbReference>
<keyword evidence="2" id="KW-1185">Reference proteome</keyword>
<proteinExistence type="predicted"/>
<organism evidence="1 2">
    <name type="scientific">Helianthus annuus</name>
    <name type="common">Common sunflower</name>
    <dbReference type="NCBI Taxonomy" id="4232"/>
    <lineage>
        <taxon>Eukaryota</taxon>
        <taxon>Viridiplantae</taxon>
        <taxon>Streptophyta</taxon>
        <taxon>Embryophyta</taxon>
        <taxon>Tracheophyta</taxon>
        <taxon>Spermatophyta</taxon>
        <taxon>Magnoliopsida</taxon>
        <taxon>eudicotyledons</taxon>
        <taxon>Gunneridae</taxon>
        <taxon>Pentapetalae</taxon>
        <taxon>asterids</taxon>
        <taxon>campanulids</taxon>
        <taxon>Asterales</taxon>
        <taxon>Asteraceae</taxon>
        <taxon>Asteroideae</taxon>
        <taxon>Heliantheae alliance</taxon>
        <taxon>Heliantheae</taxon>
        <taxon>Helianthus</taxon>
    </lineage>
</organism>
<reference evidence="1" key="2">
    <citation type="submission" date="2020-06" db="EMBL/GenBank/DDBJ databases">
        <title>Helianthus annuus Genome sequencing and assembly Release 2.</title>
        <authorList>
            <person name="Gouzy J."/>
            <person name="Langlade N."/>
            <person name="Munos S."/>
        </authorList>
    </citation>
    <scope>NUCLEOTIDE SEQUENCE</scope>
    <source>
        <tissue evidence="1">Leaves</tissue>
    </source>
</reference>
<name>A0A9K3GU21_HELAN</name>
<evidence type="ECO:0000313" key="2">
    <source>
        <dbReference type="Proteomes" id="UP000215914"/>
    </source>
</evidence>
<protein>
    <submittedName>
        <fullName evidence="1">Uncharacterized protein</fullName>
    </submittedName>
</protein>
<dbReference type="AlphaFoldDB" id="A0A9K3GU21"/>
<dbReference type="Gramene" id="mRNA:HanXRQr2_Chr17g0802821">
    <property type="protein sequence ID" value="CDS:HanXRQr2_Chr17g0802821.1"/>
    <property type="gene ID" value="HanXRQr2_Chr17g0802821"/>
</dbReference>
<comment type="caution">
    <text evidence="1">The sequence shown here is derived from an EMBL/GenBank/DDBJ whole genome shotgun (WGS) entry which is preliminary data.</text>
</comment>
<sequence>MHHLALLNQASMCVIIKAILCSIQYCVPFQVHRIHVVCEQVDISMTLKTCN</sequence>
<reference evidence="1" key="1">
    <citation type="journal article" date="2017" name="Nature">
        <title>The sunflower genome provides insights into oil metabolism, flowering and Asterid evolution.</title>
        <authorList>
            <person name="Badouin H."/>
            <person name="Gouzy J."/>
            <person name="Grassa C.J."/>
            <person name="Murat F."/>
            <person name="Staton S.E."/>
            <person name="Cottret L."/>
            <person name="Lelandais-Briere C."/>
            <person name="Owens G.L."/>
            <person name="Carrere S."/>
            <person name="Mayjonade B."/>
            <person name="Legrand L."/>
            <person name="Gill N."/>
            <person name="Kane N.C."/>
            <person name="Bowers J.E."/>
            <person name="Hubner S."/>
            <person name="Bellec A."/>
            <person name="Berard A."/>
            <person name="Berges H."/>
            <person name="Blanchet N."/>
            <person name="Boniface M.C."/>
            <person name="Brunel D."/>
            <person name="Catrice O."/>
            <person name="Chaidir N."/>
            <person name="Claudel C."/>
            <person name="Donnadieu C."/>
            <person name="Faraut T."/>
            <person name="Fievet G."/>
            <person name="Helmstetter N."/>
            <person name="King M."/>
            <person name="Knapp S.J."/>
            <person name="Lai Z."/>
            <person name="Le Paslier M.C."/>
            <person name="Lippi Y."/>
            <person name="Lorenzon L."/>
            <person name="Mandel J.R."/>
            <person name="Marage G."/>
            <person name="Marchand G."/>
            <person name="Marquand E."/>
            <person name="Bret-Mestries E."/>
            <person name="Morien E."/>
            <person name="Nambeesan S."/>
            <person name="Nguyen T."/>
            <person name="Pegot-Espagnet P."/>
            <person name="Pouilly N."/>
            <person name="Raftis F."/>
            <person name="Sallet E."/>
            <person name="Schiex T."/>
            <person name="Thomas J."/>
            <person name="Vandecasteele C."/>
            <person name="Vares D."/>
            <person name="Vear F."/>
            <person name="Vautrin S."/>
            <person name="Crespi M."/>
            <person name="Mangin B."/>
            <person name="Burke J.M."/>
            <person name="Salse J."/>
            <person name="Munos S."/>
            <person name="Vincourt P."/>
            <person name="Rieseberg L.H."/>
            <person name="Langlade N.B."/>
        </authorList>
    </citation>
    <scope>NUCLEOTIDE SEQUENCE</scope>
    <source>
        <tissue evidence="1">Leaves</tissue>
    </source>
</reference>
<dbReference type="Proteomes" id="UP000215914">
    <property type="component" value="Unassembled WGS sequence"/>
</dbReference>
<gene>
    <name evidence="1" type="ORF">HanXRQr2_Chr17g0802821</name>
</gene>
<accession>A0A9K3GU21</accession>
<evidence type="ECO:0000313" key="1">
    <source>
        <dbReference type="EMBL" id="KAF5755440.1"/>
    </source>
</evidence>